<keyword evidence="1" id="KW-0175">Coiled coil</keyword>
<dbReference type="InterPro" id="IPR001650">
    <property type="entry name" value="Helicase_C-like"/>
</dbReference>
<organism evidence="4 5">
    <name type="scientific">Persicitalea jodogahamensis</name>
    <dbReference type="NCBI Taxonomy" id="402147"/>
    <lineage>
        <taxon>Bacteria</taxon>
        <taxon>Pseudomonadati</taxon>
        <taxon>Bacteroidota</taxon>
        <taxon>Cytophagia</taxon>
        <taxon>Cytophagales</taxon>
        <taxon>Spirosomataceae</taxon>
        <taxon>Persicitalea</taxon>
    </lineage>
</organism>
<dbReference type="Proteomes" id="UP000598271">
    <property type="component" value="Unassembled WGS sequence"/>
</dbReference>
<feature type="coiled-coil region" evidence="1">
    <location>
        <begin position="940"/>
        <end position="989"/>
    </location>
</feature>
<feature type="coiled-coil region" evidence="1">
    <location>
        <begin position="1584"/>
        <end position="1611"/>
    </location>
</feature>
<accession>A0A8J3GC57</accession>
<dbReference type="Gene3D" id="3.40.50.300">
    <property type="entry name" value="P-loop containing nucleotide triphosphate hydrolases"/>
    <property type="match status" value="2"/>
</dbReference>
<dbReference type="InterPro" id="IPR052933">
    <property type="entry name" value="DNA_Protect_Modify"/>
</dbReference>
<feature type="region of interest" description="Disordered" evidence="2">
    <location>
        <begin position="1639"/>
        <end position="1658"/>
    </location>
</feature>
<dbReference type="Pfam" id="PF00271">
    <property type="entry name" value="Helicase_C"/>
    <property type="match status" value="1"/>
</dbReference>
<dbReference type="PRINTS" id="PR00507">
    <property type="entry name" value="N12N6MTFRASE"/>
</dbReference>
<dbReference type="InterPro" id="IPR029063">
    <property type="entry name" value="SAM-dependent_MTases_sf"/>
</dbReference>
<dbReference type="SUPFAM" id="SSF52540">
    <property type="entry name" value="P-loop containing nucleoside triphosphate hydrolases"/>
    <property type="match status" value="2"/>
</dbReference>
<sequence>MNKLEQMGSNLTALRLAFELHLSFRNANPQENEVLSQYVGFGGLSEILMDPKEDSHWSESNRRMRPVVQEFHDLVDLYMPNDSAKYIESAKNSVLTGFYTPTPIIEAFSSSLKASGIPLNSVLDPSAGSGRFIDVIKTEHRPSDVLMFEKDLLTGLLLSAELGDSVRNEGFENVGAQKDNRFDLVASNIPFGNISVFDPAFARKGSVEKQATGQIHNYFFLKSVELARPGGLVALITTDSFANTESNRVFRQNLLQKARLISAVRLPNNLFKDAGTQAGSDFIIVQKRAKPVGTLSEQEKLFLQTYSPVPDAEAVKSNLYFESAPNKIINTSRDIATNQYGKPALIYTHSGEAEQIGKELFEVFQQDILKEFDYRLYQAKSVTSTKRKSVSAGQLDLFSSPSVAPPSLPASTDFTGELYEHLSQGSIVNQAGTIGKLQQDEAGKAVVEPMRLSSSQRVRWETLIDIRDNYFKLVHQERDNQTESPQYREKLNESYDSFKSSFGSLKDRANIDTILIDPSGRQLLSLETYSEVFKSYEKTDIFHRPVHIANAQVSSFTPQEALAASLNRFGGVNLEYIAEISGERTDGLLIKLAEQIYYNPIGGDYQIKDVLGSGNIQQKIEQITALGSGAQVDPTEIERTLRYLESVKPEPVPFELIDFNLGERWLDTDLYSRFASQFFSTEVAVSYSSAIDDFGIKGFDHRYNPKLTEEFAVQSSSRSYTGLDLLHYALLDNVPNITKKINDGQGKEITVRDSEKIRLASQKIDSIRNGFVDWMGQLPHPEKKVVEETYNRLYNSEVKQKYDGAHLKFPGLRLQNLGIRELYGSQKDTAWMLIQNAGGIVDHEVGTGKTLTMIVTAYEMKRLGLVAKPMIVGMKANVGAIADTFKAAYPDARILAPSEKDFSKQRREMLFDAMANTAWDCIILTHDQFAKIPQSLDVQKRLIGSEVANLEKDLTELKRNDYRVGTALLKGLERRKVSLTNNLNSVLHQIDEKRDDTLDFEKMGIDFLQVDESHKFKNLLFTTRHDRVAGLGNQVGSQRALNMLFAVRTIQEKRRGDSGVAFYSGTPISNSLTELYLLFKYLRPKELERQKMENFDSWLSVYAKKTTDYEYSVTNQLIEKSRFRHFIKVPELAACYSQITDFRTAEMVGVDRPSAVHQLMNIKPTEQQAAFTENLVKFAASGDGTLLGRGRLSESEERAKMLIATNYSKKSALDMRLIDPTAGDHPNNKVSQAAAVISRHYKESTPFKGTQIVFCDLGTPSGTSLFNVYDALKAKLIQEYELPAKEIRFIHDAKNDKQRQQIIRDTNEGRIRVLMGSTEKLGTGVNAQKHIVAMHHLDVPWKPSDFEQRVGRGVRAGNLTAKNHFGNQVQNYVYAVERTLDNFMFNLLQNKALFISQIKNQNLSVRRIDEGGMDETNGMNYAEYVALLSGNKDLLEKAKIEKQIASLESEKTIFNKDMASQRRSYSVLEKSLDRVGEVLEKIRADQKRLYGDKKESLPLVAEEKIEDLGIAMLTAQQKRAIGITKIADFRGFELSVDTFRFDGHTQHKWEVRSPNGIVYRHNNGYLNSEKIRTAGEYVNKATSSEQIAKLLKQQQERQEELARDIKIASEAQNKPWPKEAKLREFKTSLADVERRLTDSLKPEGESSIQGTVKNHETETIARSKEIEESMSKEPLTPMMYQKSIRALGQ</sequence>
<evidence type="ECO:0000256" key="1">
    <source>
        <dbReference type="SAM" id="Coils"/>
    </source>
</evidence>
<feature type="domain" description="Helicase C-terminal" evidence="3">
    <location>
        <begin position="1236"/>
        <end position="1406"/>
    </location>
</feature>
<dbReference type="RefSeq" id="WP_189568187.1">
    <property type="nucleotide sequence ID" value="NZ_BMXF01000007.1"/>
</dbReference>
<dbReference type="PROSITE" id="PS51194">
    <property type="entry name" value="HELICASE_CTER"/>
    <property type="match status" value="1"/>
</dbReference>
<gene>
    <name evidence="4" type="ORF">GCM10007390_47120</name>
</gene>
<dbReference type="SMART" id="SM00487">
    <property type="entry name" value="DEXDc"/>
    <property type="match status" value="1"/>
</dbReference>
<keyword evidence="5" id="KW-1185">Reference proteome</keyword>
<dbReference type="Pfam" id="PF07669">
    <property type="entry name" value="Eco57I"/>
    <property type="match status" value="1"/>
</dbReference>
<dbReference type="PANTHER" id="PTHR41313">
    <property type="entry name" value="ADENINE-SPECIFIC METHYLTRANSFERASE"/>
    <property type="match status" value="1"/>
</dbReference>
<evidence type="ECO:0000259" key="3">
    <source>
        <dbReference type="PROSITE" id="PS51194"/>
    </source>
</evidence>
<reference evidence="4 5" key="1">
    <citation type="journal article" date="2014" name="Int. J. Syst. Evol. Microbiol.">
        <title>Complete genome sequence of Corynebacterium casei LMG S-19264T (=DSM 44701T), isolated from a smear-ripened cheese.</title>
        <authorList>
            <consortium name="US DOE Joint Genome Institute (JGI-PGF)"/>
            <person name="Walter F."/>
            <person name="Albersmeier A."/>
            <person name="Kalinowski J."/>
            <person name="Ruckert C."/>
        </authorList>
    </citation>
    <scope>NUCLEOTIDE SEQUENCE [LARGE SCALE GENOMIC DNA]</scope>
    <source>
        <strain evidence="4 5">KCTC 12866</strain>
    </source>
</reference>
<dbReference type="GO" id="GO:0009007">
    <property type="term" value="F:site-specific DNA-methyltransferase (adenine-specific) activity"/>
    <property type="evidence" value="ECO:0007669"/>
    <property type="project" value="UniProtKB-EC"/>
</dbReference>
<dbReference type="InterPro" id="IPR011639">
    <property type="entry name" value="MethylTrfase_TaqI-like_dom"/>
</dbReference>
<evidence type="ECO:0000313" key="5">
    <source>
        <dbReference type="Proteomes" id="UP000598271"/>
    </source>
</evidence>
<name>A0A8J3GC57_9BACT</name>
<dbReference type="Gene3D" id="3.40.50.150">
    <property type="entry name" value="Vaccinia Virus protein VP39"/>
    <property type="match status" value="1"/>
</dbReference>
<dbReference type="EMBL" id="BMXF01000007">
    <property type="protein sequence ID" value="GHB86220.1"/>
    <property type="molecule type" value="Genomic_DNA"/>
</dbReference>
<dbReference type="InterPro" id="IPR027417">
    <property type="entry name" value="P-loop_NTPase"/>
</dbReference>
<dbReference type="GO" id="GO:0006304">
    <property type="term" value="P:DNA modification"/>
    <property type="evidence" value="ECO:0007669"/>
    <property type="project" value="InterPro"/>
</dbReference>
<dbReference type="SUPFAM" id="SSF53335">
    <property type="entry name" value="S-adenosyl-L-methionine-dependent methyltransferases"/>
    <property type="match status" value="1"/>
</dbReference>
<dbReference type="SMART" id="SM00490">
    <property type="entry name" value="HELICc"/>
    <property type="match status" value="1"/>
</dbReference>
<comment type="caution">
    <text evidence="4">The sequence shown here is derived from an EMBL/GenBank/DDBJ whole genome shotgun (WGS) entry which is preliminary data.</text>
</comment>
<protein>
    <recommendedName>
        <fullName evidence="3">Helicase C-terminal domain-containing protein</fullName>
    </recommendedName>
</protein>
<evidence type="ECO:0000313" key="4">
    <source>
        <dbReference type="EMBL" id="GHB86220.1"/>
    </source>
</evidence>
<evidence type="ECO:0000256" key="2">
    <source>
        <dbReference type="SAM" id="MobiDB-lite"/>
    </source>
</evidence>
<dbReference type="InterPro" id="IPR014001">
    <property type="entry name" value="Helicase_ATP-bd"/>
</dbReference>
<proteinExistence type="predicted"/>
<dbReference type="PANTHER" id="PTHR41313:SF1">
    <property type="entry name" value="DNA METHYLASE ADENINE-SPECIFIC DOMAIN-CONTAINING PROTEIN"/>
    <property type="match status" value="1"/>
</dbReference>